<dbReference type="InterPro" id="IPR000719">
    <property type="entry name" value="Prot_kinase_dom"/>
</dbReference>
<dbReference type="InterPro" id="IPR052751">
    <property type="entry name" value="Plant_MAPKKK"/>
</dbReference>
<name>V4P536_EUTSA</name>
<dbReference type="EMBL" id="KI517384">
    <property type="protein sequence ID" value="ESQ54581.1"/>
    <property type="molecule type" value="Genomic_DNA"/>
</dbReference>
<protein>
    <recommendedName>
        <fullName evidence="1">Protein kinase domain-containing protein</fullName>
    </recommendedName>
</protein>
<dbReference type="PROSITE" id="PS50011">
    <property type="entry name" value="PROTEIN_KINASE_DOM"/>
    <property type="match status" value="1"/>
</dbReference>
<dbReference type="CDD" id="cd06606">
    <property type="entry name" value="STKc_MAPKKK"/>
    <property type="match status" value="1"/>
</dbReference>
<dbReference type="KEGG" id="eus:EUTSA_v10027219mg"/>
<dbReference type="eggNOG" id="KOG0198">
    <property type="taxonomic scope" value="Eukaryota"/>
</dbReference>
<dbReference type="GO" id="GO:0005524">
    <property type="term" value="F:ATP binding"/>
    <property type="evidence" value="ECO:0007669"/>
    <property type="project" value="InterPro"/>
</dbReference>
<dbReference type="Proteomes" id="UP000030689">
    <property type="component" value="Unassembled WGS sequence"/>
</dbReference>
<dbReference type="PROSITE" id="PS00108">
    <property type="entry name" value="PROTEIN_KINASE_ST"/>
    <property type="match status" value="1"/>
</dbReference>
<dbReference type="STRING" id="72664.V4P536"/>
<evidence type="ECO:0000313" key="3">
    <source>
        <dbReference type="Proteomes" id="UP000030689"/>
    </source>
</evidence>
<feature type="domain" description="Protein kinase" evidence="1">
    <location>
        <begin position="5"/>
        <end position="255"/>
    </location>
</feature>
<dbReference type="InterPro" id="IPR011009">
    <property type="entry name" value="Kinase-like_dom_sf"/>
</dbReference>
<dbReference type="GO" id="GO:0007165">
    <property type="term" value="P:signal transduction"/>
    <property type="evidence" value="ECO:0007669"/>
    <property type="project" value="TreeGrafter"/>
</dbReference>
<reference evidence="2 3" key="1">
    <citation type="journal article" date="2013" name="Front. Plant Sci.">
        <title>The Reference Genome of the Halophytic Plant Eutrema salsugineum.</title>
        <authorList>
            <person name="Yang R."/>
            <person name="Jarvis D.E."/>
            <person name="Chen H."/>
            <person name="Beilstein M.A."/>
            <person name="Grimwood J."/>
            <person name="Jenkins J."/>
            <person name="Shu S."/>
            <person name="Prochnik S."/>
            <person name="Xin M."/>
            <person name="Ma C."/>
            <person name="Schmutz J."/>
            <person name="Wing R.A."/>
            <person name="Mitchell-Olds T."/>
            <person name="Schumaker K.S."/>
            <person name="Wang X."/>
        </authorList>
    </citation>
    <scope>NUCLEOTIDE SEQUENCE [LARGE SCALE GENOMIC DNA]</scope>
</reference>
<organism evidence="2 3">
    <name type="scientific">Eutrema salsugineum</name>
    <name type="common">Saltwater cress</name>
    <name type="synonym">Sisymbrium salsugineum</name>
    <dbReference type="NCBI Taxonomy" id="72664"/>
    <lineage>
        <taxon>Eukaryota</taxon>
        <taxon>Viridiplantae</taxon>
        <taxon>Streptophyta</taxon>
        <taxon>Embryophyta</taxon>
        <taxon>Tracheophyta</taxon>
        <taxon>Spermatophyta</taxon>
        <taxon>Magnoliopsida</taxon>
        <taxon>eudicotyledons</taxon>
        <taxon>Gunneridae</taxon>
        <taxon>Pentapetalae</taxon>
        <taxon>rosids</taxon>
        <taxon>malvids</taxon>
        <taxon>Brassicales</taxon>
        <taxon>Brassicaceae</taxon>
        <taxon>Eutremeae</taxon>
        <taxon>Eutrema</taxon>
    </lineage>
</organism>
<dbReference type="GO" id="GO:0004672">
    <property type="term" value="F:protein kinase activity"/>
    <property type="evidence" value="ECO:0007669"/>
    <property type="project" value="EnsemblPlants"/>
</dbReference>
<dbReference type="PANTHER" id="PTHR48011:SF61">
    <property type="entry name" value="MITOGEN-ACTIVATED PROTEIN KINASE KINASE KINASE 16"/>
    <property type="match status" value="1"/>
</dbReference>
<dbReference type="Gene3D" id="1.10.510.10">
    <property type="entry name" value="Transferase(Phosphotransferase) domain 1"/>
    <property type="match status" value="1"/>
</dbReference>
<dbReference type="AlphaFoldDB" id="V4P536"/>
<sequence length="480" mass="53398">MEINWTRGPIIGRGSTTATVSTAISSSGEIFAVKSANASSSAFLQKEQSILSTLSSPHIVKYIGSGLTRENGGLVYNILMEYVSGGSLYDLIKNSGGKLPEPAIRSYTSQILKGLMYLHERGIVHCDLKSRNVLVEETGAVLKIADMGCAKSVGESEFSGTPAFMAPEVARGEEQRFPADVWTLGCTVIEMMTGSNPWPELNDVVAAMYTIGFSGESPEIPGWVSEKGKDFLINCFKKDPKQRLTVEELLKHPFLNDDDEEESQSSDCLNKISSPSTVLDQRFWDSREVSKSQSISMDQEEILAGYTDCRDSPAGRIEKLAGKEFSSVPDWNMVDDGEWIQVRGDELGETEKRVGDGYENAIWDEETTSSQANEGAEDWISDQDGLFSEYSSDDIINDFYYNVATNGNLVAFYYYSVEDGNVSTKKMFRNDNMKRQIKLLWSIDIQCIFLVTSVIITFSKLETEVFVLLMEVKEENHSTR</sequence>
<dbReference type="InterPro" id="IPR008271">
    <property type="entry name" value="Ser/Thr_kinase_AS"/>
</dbReference>
<dbReference type="Gramene" id="ESQ54581">
    <property type="protein sequence ID" value="ESQ54581"/>
    <property type="gene ID" value="EUTSA_v10027219mg"/>
</dbReference>
<dbReference type="SUPFAM" id="SSF56112">
    <property type="entry name" value="Protein kinase-like (PK-like)"/>
    <property type="match status" value="1"/>
</dbReference>
<dbReference type="OMA" id="SSFMACK"/>
<evidence type="ECO:0000313" key="2">
    <source>
        <dbReference type="EMBL" id="ESQ54581.1"/>
    </source>
</evidence>
<dbReference type="SMART" id="SM00220">
    <property type="entry name" value="S_TKc"/>
    <property type="match status" value="1"/>
</dbReference>
<gene>
    <name evidence="2" type="ORF">EUTSA_v10027219mg</name>
</gene>
<evidence type="ECO:0000259" key="1">
    <source>
        <dbReference type="PROSITE" id="PS50011"/>
    </source>
</evidence>
<proteinExistence type="predicted"/>
<dbReference type="PANTHER" id="PTHR48011">
    <property type="entry name" value="CCR4-NOT TRANSCRIPTIONAL COMPLEX SUBUNIT CAF120-RELATED"/>
    <property type="match status" value="1"/>
</dbReference>
<keyword evidence="3" id="KW-1185">Reference proteome</keyword>
<dbReference type="GO" id="GO:0019901">
    <property type="term" value="F:protein kinase binding"/>
    <property type="evidence" value="ECO:0007669"/>
    <property type="project" value="EnsemblPlants"/>
</dbReference>
<dbReference type="Pfam" id="PF00069">
    <property type="entry name" value="Pkinase"/>
    <property type="match status" value="1"/>
</dbReference>
<accession>V4P536</accession>